<feature type="domain" description="Reverse transcriptase Ty1/copia-type" evidence="2">
    <location>
        <begin position="271"/>
        <end position="434"/>
    </location>
</feature>
<organism evidence="3">
    <name type="scientific">Tanacetum cinerariifolium</name>
    <name type="common">Dalmatian daisy</name>
    <name type="synonym">Chrysanthemum cinerariifolium</name>
    <dbReference type="NCBI Taxonomy" id="118510"/>
    <lineage>
        <taxon>Eukaryota</taxon>
        <taxon>Viridiplantae</taxon>
        <taxon>Streptophyta</taxon>
        <taxon>Embryophyta</taxon>
        <taxon>Tracheophyta</taxon>
        <taxon>Spermatophyta</taxon>
        <taxon>Magnoliopsida</taxon>
        <taxon>eudicotyledons</taxon>
        <taxon>Gunneridae</taxon>
        <taxon>Pentapetalae</taxon>
        <taxon>asterids</taxon>
        <taxon>campanulids</taxon>
        <taxon>Asterales</taxon>
        <taxon>Asteraceae</taxon>
        <taxon>Asteroideae</taxon>
        <taxon>Anthemideae</taxon>
        <taxon>Anthemidinae</taxon>
        <taxon>Tanacetum</taxon>
    </lineage>
</organism>
<dbReference type="AlphaFoldDB" id="A0A6L2M2A1"/>
<accession>A0A6L2M2A1</accession>
<evidence type="ECO:0000256" key="1">
    <source>
        <dbReference type="SAM" id="MobiDB-lite"/>
    </source>
</evidence>
<feature type="region of interest" description="Disordered" evidence="1">
    <location>
        <begin position="123"/>
        <end position="163"/>
    </location>
</feature>
<feature type="compositionally biased region" description="Basic and acidic residues" evidence="1">
    <location>
        <begin position="191"/>
        <end position="205"/>
    </location>
</feature>
<gene>
    <name evidence="3" type="ORF">Tci_039547</name>
</gene>
<dbReference type="EMBL" id="BKCJ010005590">
    <property type="protein sequence ID" value="GEU67569.1"/>
    <property type="molecule type" value="Genomic_DNA"/>
</dbReference>
<comment type="caution">
    <text evidence="3">The sequence shown here is derived from an EMBL/GenBank/DDBJ whole genome shotgun (WGS) entry which is preliminary data.</text>
</comment>
<sequence length="460" mass="52862">MNKNLHHLEEDLPKAPPTTATATAAIHNSYTCREEGQSVRTYVLKMKSYLDQMEHLGYLMPLVLGVNLILTLLSKDYDHFILNYNMHGMGKTIPELHAMLKLVNKGMPKKALTILAIRQGQIQKPEPQARGNGKYKGKKSKLAYDPRHKIPPPAKKEHPAKDTDLISQEASGSIVEFDEIQMQDAQPSRNTSEHQPKVKREDVKSQTDVNPVYRFARIPQAPERYGFYVDDEEHELKDHREPTNYQAALSDPKPNKWLESINVKMQSMKDNQVWNLVDLHYNCKTVGSKCLFKKTDIDGNIHTYKARLVSKGFTQTYGVDYEETFSPIADIKAIRILIAITLFYDYEIWKIDVKTAFLNDRQNKDVYLVQPEGFVNPKHPRRACKIQRSIYRIQEKVIRLRVKNILKYLQNTKDMFLVCGGDSINEISVTCYTDAGWETDREDLQSQTGHAFMMNGGTVD</sequence>
<evidence type="ECO:0000313" key="3">
    <source>
        <dbReference type="EMBL" id="GEU67569.1"/>
    </source>
</evidence>
<feature type="region of interest" description="Disordered" evidence="1">
    <location>
        <begin position="183"/>
        <end position="206"/>
    </location>
</feature>
<proteinExistence type="predicted"/>
<dbReference type="Pfam" id="PF07727">
    <property type="entry name" value="RVT_2"/>
    <property type="match status" value="1"/>
</dbReference>
<protein>
    <recommendedName>
        <fullName evidence="2">Reverse transcriptase Ty1/copia-type domain-containing protein</fullName>
    </recommendedName>
</protein>
<evidence type="ECO:0000259" key="2">
    <source>
        <dbReference type="Pfam" id="PF07727"/>
    </source>
</evidence>
<feature type="compositionally biased region" description="Basic and acidic residues" evidence="1">
    <location>
        <begin position="142"/>
        <end position="163"/>
    </location>
</feature>
<name>A0A6L2M2A1_TANCI</name>
<reference evidence="3" key="1">
    <citation type="journal article" date="2019" name="Sci. Rep.">
        <title>Draft genome of Tanacetum cinerariifolium, the natural source of mosquito coil.</title>
        <authorList>
            <person name="Yamashiro T."/>
            <person name="Shiraishi A."/>
            <person name="Satake H."/>
            <person name="Nakayama K."/>
        </authorList>
    </citation>
    <scope>NUCLEOTIDE SEQUENCE</scope>
</reference>
<dbReference type="InterPro" id="IPR013103">
    <property type="entry name" value="RVT_2"/>
</dbReference>